<keyword evidence="1" id="KW-0472">Membrane</keyword>
<organism evidence="2 3">
    <name type="scientific">Xenopus laevis</name>
    <name type="common">African clawed frog</name>
    <dbReference type="NCBI Taxonomy" id="8355"/>
    <lineage>
        <taxon>Eukaryota</taxon>
        <taxon>Metazoa</taxon>
        <taxon>Chordata</taxon>
        <taxon>Craniata</taxon>
        <taxon>Vertebrata</taxon>
        <taxon>Euteleostomi</taxon>
        <taxon>Amphibia</taxon>
        <taxon>Batrachia</taxon>
        <taxon>Anura</taxon>
        <taxon>Pipoidea</taxon>
        <taxon>Pipidae</taxon>
        <taxon>Xenopodinae</taxon>
        <taxon>Xenopus</taxon>
        <taxon>Xenopus</taxon>
    </lineage>
</organism>
<dbReference type="EMBL" id="CM004476">
    <property type="protein sequence ID" value="OCT76165.1"/>
    <property type="molecule type" value="Genomic_DNA"/>
</dbReference>
<proteinExistence type="predicted"/>
<sequence>MCLHFIFTINRCFVFFSIIFLSIRSTAATLMWPFMDALFSSLLLMLHIVPSCCIPTCFLHSCEHLVELASGSLWPIWDKTLESAVSNQPLLLWIQSSFMF</sequence>
<keyword evidence="1" id="KW-1133">Transmembrane helix</keyword>
<feature type="transmembrane region" description="Helical" evidence="1">
    <location>
        <begin position="12"/>
        <end position="32"/>
    </location>
</feature>
<accession>A0A974CMG0</accession>
<reference evidence="3" key="1">
    <citation type="journal article" date="2016" name="Nature">
        <title>Genome evolution in the allotetraploid frog Xenopus laevis.</title>
        <authorList>
            <person name="Session A.M."/>
            <person name="Uno Y."/>
            <person name="Kwon T."/>
            <person name="Chapman J.A."/>
            <person name="Toyoda A."/>
            <person name="Takahashi S."/>
            <person name="Fukui A."/>
            <person name="Hikosaka A."/>
            <person name="Suzuki A."/>
            <person name="Kondo M."/>
            <person name="van Heeringen S.J."/>
            <person name="Quigley I."/>
            <person name="Heinz S."/>
            <person name="Ogino H."/>
            <person name="Ochi H."/>
            <person name="Hellsten U."/>
            <person name="Lyons J.B."/>
            <person name="Simakov O."/>
            <person name="Putnam N."/>
            <person name="Stites J."/>
            <person name="Kuroki Y."/>
            <person name="Tanaka T."/>
            <person name="Michiue T."/>
            <person name="Watanabe M."/>
            <person name="Bogdanovic O."/>
            <person name="Lister R."/>
            <person name="Georgiou G."/>
            <person name="Paranjpe S.S."/>
            <person name="van Kruijsbergen I."/>
            <person name="Shu S."/>
            <person name="Carlson J."/>
            <person name="Kinoshita T."/>
            <person name="Ohta Y."/>
            <person name="Mawaribuchi S."/>
            <person name="Jenkins J."/>
            <person name="Grimwood J."/>
            <person name="Schmutz J."/>
            <person name="Mitros T."/>
            <person name="Mozaffari S.V."/>
            <person name="Suzuki Y."/>
            <person name="Haramoto Y."/>
            <person name="Yamamoto T.S."/>
            <person name="Takagi C."/>
            <person name="Heald R."/>
            <person name="Miller K."/>
            <person name="Haudenschild C."/>
            <person name="Kitzman J."/>
            <person name="Nakayama T."/>
            <person name="Izutsu Y."/>
            <person name="Robert J."/>
            <person name="Fortriede J."/>
            <person name="Burns K."/>
            <person name="Lotay V."/>
            <person name="Karimi K."/>
            <person name="Yasuoka Y."/>
            <person name="Dichmann D.S."/>
            <person name="Flajnik M.F."/>
            <person name="Houston D.W."/>
            <person name="Shendure J."/>
            <person name="DuPasquier L."/>
            <person name="Vize P.D."/>
            <person name="Zorn A.M."/>
            <person name="Ito M."/>
            <person name="Marcotte E.M."/>
            <person name="Wallingford J.B."/>
            <person name="Ito Y."/>
            <person name="Asashima M."/>
            <person name="Ueno N."/>
            <person name="Matsuda Y."/>
            <person name="Veenstra G.J."/>
            <person name="Fujiyama A."/>
            <person name="Harland R.M."/>
            <person name="Taira M."/>
            <person name="Rokhsar D.S."/>
        </authorList>
    </citation>
    <scope>NUCLEOTIDE SEQUENCE [LARGE SCALE GENOMIC DNA]</scope>
    <source>
        <strain evidence="3">J</strain>
    </source>
</reference>
<gene>
    <name evidence="2" type="ORF">XELAEV_18031357mg</name>
</gene>
<evidence type="ECO:0000313" key="2">
    <source>
        <dbReference type="EMBL" id="OCT76165.1"/>
    </source>
</evidence>
<dbReference type="AlphaFoldDB" id="A0A974CMG0"/>
<protein>
    <submittedName>
        <fullName evidence="2">Uncharacterized protein</fullName>
    </submittedName>
</protein>
<evidence type="ECO:0000256" key="1">
    <source>
        <dbReference type="SAM" id="Phobius"/>
    </source>
</evidence>
<name>A0A974CMG0_XENLA</name>
<keyword evidence="1" id="KW-0812">Transmembrane</keyword>
<evidence type="ECO:0000313" key="3">
    <source>
        <dbReference type="Proteomes" id="UP000694892"/>
    </source>
</evidence>
<dbReference type="Proteomes" id="UP000694892">
    <property type="component" value="Chromosome 6L"/>
</dbReference>